<sequence length="466" mass="51673">MAMKSAVKSQLTTGKAPLAMYFNDISPGLSESQLRFRVIHFWEAKNIANGTLIGIELLLIDEHGTVMQGFISSSRAPTYLPHLKAGAIYTLQNFLAATSKEIYRVADQNLNTFILERLCSCSSRRHPRLRLFSNRQFSNCVLILIGASLLIFIYNVLDVVGHLRLVNGQSLIDRPVLDEAEVISTRRILVHLQSKDGPVMKLYLWDQTAKDFYKKFTSSEDTPTVLLVTTVNPKVIAALSSMASSRVFIDKDIQPTIDYFSWLGSNPEIAKRVNADEVTRSETMTIGQIYAYIKQENAKEASFDCIATIDDVKRDSAWYYIGCSGCQTKATRGPSSLMCAKCGKTNVSGVAKYLAKISVYEKNDQAVFVLFGDAGSELTGKHPAELVNNYFEANQDLGAGHQMPVPQALIDTIGQTHKFRVNVSKLNLTGKIQAITVTKIVSPEVLPPVPLISYMLSGRPFYFSLS</sequence>
<dbReference type="PANTHER" id="PTHR47165:SF4">
    <property type="entry name" value="OS03G0429900 PROTEIN"/>
    <property type="match status" value="1"/>
</dbReference>
<keyword evidence="2" id="KW-0479">Metal-binding</keyword>
<dbReference type="PANTHER" id="PTHR47165">
    <property type="entry name" value="OS03G0429900 PROTEIN"/>
    <property type="match status" value="1"/>
</dbReference>
<evidence type="ECO:0000313" key="9">
    <source>
        <dbReference type="EMBL" id="KAH0896075.1"/>
    </source>
</evidence>
<dbReference type="InterPro" id="IPR012340">
    <property type="entry name" value="NA-bd_OB-fold"/>
</dbReference>
<gene>
    <name evidence="9" type="ORF">HID58_045643</name>
</gene>
<dbReference type="Pfam" id="PF02721">
    <property type="entry name" value="DUF223"/>
    <property type="match status" value="1"/>
</dbReference>
<name>A0ABQ8AU38_BRANA</name>
<comment type="similarity">
    <text evidence="1">Belongs to the replication factor A protein 1 family.</text>
</comment>
<dbReference type="InterPro" id="IPR047192">
    <property type="entry name" value="Euk_RPA1_DBD_C"/>
</dbReference>
<evidence type="ECO:0000256" key="4">
    <source>
        <dbReference type="ARBA" id="ARBA00022833"/>
    </source>
</evidence>
<keyword evidence="5" id="KW-0238">DNA-binding</keyword>
<evidence type="ECO:0000256" key="1">
    <source>
        <dbReference type="ARBA" id="ARBA00005690"/>
    </source>
</evidence>
<evidence type="ECO:0008006" key="11">
    <source>
        <dbReference type="Google" id="ProtNLM"/>
    </source>
</evidence>
<dbReference type="Proteomes" id="UP000824890">
    <property type="component" value="Unassembled WGS sequence"/>
</dbReference>
<dbReference type="InterPro" id="IPR013955">
    <property type="entry name" value="Rep_factor-A_C"/>
</dbReference>
<dbReference type="SUPFAM" id="SSF50249">
    <property type="entry name" value="Nucleic acid-binding proteins"/>
    <property type="match status" value="2"/>
</dbReference>
<keyword evidence="4" id="KW-0862">Zinc</keyword>
<dbReference type="InterPro" id="IPR003871">
    <property type="entry name" value="RFA1B/D_OB_1st"/>
</dbReference>
<keyword evidence="10" id="KW-1185">Reference proteome</keyword>
<dbReference type="CDD" id="cd04476">
    <property type="entry name" value="RPA1_DBD_C"/>
    <property type="match status" value="1"/>
</dbReference>
<feature type="domain" description="Replication protein A 70 kDa DNA-binding subunit B/D first OB fold" evidence="7">
    <location>
        <begin position="22"/>
        <end position="109"/>
    </location>
</feature>
<evidence type="ECO:0000256" key="6">
    <source>
        <dbReference type="SAM" id="Phobius"/>
    </source>
</evidence>
<evidence type="ECO:0000259" key="8">
    <source>
        <dbReference type="Pfam" id="PF08646"/>
    </source>
</evidence>
<dbReference type="Gene3D" id="2.40.50.140">
    <property type="entry name" value="Nucleic acid-binding proteins"/>
    <property type="match status" value="3"/>
</dbReference>
<evidence type="ECO:0000256" key="2">
    <source>
        <dbReference type="ARBA" id="ARBA00022723"/>
    </source>
</evidence>
<reference evidence="9 10" key="1">
    <citation type="submission" date="2021-05" db="EMBL/GenBank/DDBJ databases">
        <title>Genome Assembly of Synthetic Allotetraploid Brassica napus Reveals Homoeologous Exchanges between Subgenomes.</title>
        <authorList>
            <person name="Davis J.T."/>
        </authorList>
    </citation>
    <scope>NUCLEOTIDE SEQUENCE [LARGE SCALE GENOMIC DNA]</scope>
    <source>
        <strain evidence="10">cv. Da-Ae</strain>
        <tissue evidence="9">Seedling</tissue>
    </source>
</reference>
<accession>A0ABQ8AU38</accession>
<keyword evidence="3" id="KW-0863">Zinc-finger</keyword>
<protein>
    <recommendedName>
        <fullName evidence="11">Replication factor A C-terminal domain-containing protein</fullName>
    </recommendedName>
</protein>
<proteinExistence type="inferred from homology"/>
<dbReference type="EMBL" id="JAGKQM010000012">
    <property type="protein sequence ID" value="KAH0896075.1"/>
    <property type="molecule type" value="Genomic_DNA"/>
</dbReference>
<dbReference type="Pfam" id="PF08646">
    <property type="entry name" value="Rep_fac-A_C"/>
    <property type="match status" value="1"/>
</dbReference>
<evidence type="ECO:0000256" key="3">
    <source>
        <dbReference type="ARBA" id="ARBA00022771"/>
    </source>
</evidence>
<feature type="transmembrane region" description="Helical" evidence="6">
    <location>
        <begin position="137"/>
        <end position="157"/>
    </location>
</feature>
<evidence type="ECO:0000313" key="10">
    <source>
        <dbReference type="Proteomes" id="UP000824890"/>
    </source>
</evidence>
<organism evidence="9 10">
    <name type="scientific">Brassica napus</name>
    <name type="common">Rape</name>
    <dbReference type="NCBI Taxonomy" id="3708"/>
    <lineage>
        <taxon>Eukaryota</taxon>
        <taxon>Viridiplantae</taxon>
        <taxon>Streptophyta</taxon>
        <taxon>Embryophyta</taxon>
        <taxon>Tracheophyta</taxon>
        <taxon>Spermatophyta</taxon>
        <taxon>Magnoliopsida</taxon>
        <taxon>eudicotyledons</taxon>
        <taxon>Gunneridae</taxon>
        <taxon>Pentapetalae</taxon>
        <taxon>rosids</taxon>
        <taxon>malvids</taxon>
        <taxon>Brassicales</taxon>
        <taxon>Brassicaceae</taxon>
        <taxon>Brassiceae</taxon>
        <taxon>Brassica</taxon>
    </lineage>
</organism>
<evidence type="ECO:0000256" key="5">
    <source>
        <dbReference type="ARBA" id="ARBA00023125"/>
    </source>
</evidence>
<dbReference type="CDD" id="cd04480">
    <property type="entry name" value="RPA1_DBD_A_like"/>
    <property type="match status" value="1"/>
</dbReference>
<keyword evidence="6" id="KW-0472">Membrane</keyword>
<evidence type="ECO:0000259" key="7">
    <source>
        <dbReference type="Pfam" id="PF02721"/>
    </source>
</evidence>
<comment type="caution">
    <text evidence="9">The sequence shown here is derived from an EMBL/GenBank/DDBJ whole genome shotgun (WGS) entry which is preliminary data.</text>
</comment>
<keyword evidence="6" id="KW-0812">Transmembrane</keyword>
<feature type="domain" description="Replication factor A C-terminal" evidence="8">
    <location>
        <begin position="303"/>
        <end position="391"/>
    </location>
</feature>
<keyword evidence="6" id="KW-1133">Transmembrane helix</keyword>